<dbReference type="RefSeq" id="WP_121368300.1">
    <property type="nucleotide sequence ID" value="NZ_RBKS01000001.1"/>
</dbReference>
<dbReference type="Proteomes" id="UP000280008">
    <property type="component" value="Unassembled WGS sequence"/>
</dbReference>
<dbReference type="PANTHER" id="PTHR43386:SF1">
    <property type="entry name" value="D,D-DIPEPTIDE TRANSPORT SYSTEM PERMEASE PROTEIN DDPC-RELATED"/>
    <property type="match status" value="1"/>
</dbReference>
<dbReference type="InterPro" id="IPR000515">
    <property type="entry name" value="MetI-like"/>
</dbReference>
<dbReference type="EMBL" id="RBKS01000001">
    <property type="protein sequence ID" value="RKR73434.1"/>
    <property type="molecule type" value="Genomic_DNA"/>
</dbReference>
<name>A0A495IBR5_9MICO</name>
<evidence type="ECO:0000256" key="5">
    <source>
        <dbReference type="ARBA" id="ARBA00022989"/>
    </source>
</evidence>
<keyword evidence="5 7" id="KW-1133">Transmembrane helix</keyword>
<keyword evidence="2 7" id="KW-0813">Transport</keyword>
<feature type="transmembrane region" description="Helical" evidence="7">
    <location>
        <begin position="146"/>
        <end position="171"/>
    </location>
</feature>
<accession>A0A495IBR5</accession>
<protein>
    <submittedName>
        <fullName evidence="9">Peptide/nickel transport system permease protein</fullName>
    </submittedName>
</protein>
<dbReference type="GO" id="GO:0005886">
    <property type="term" value="C:plasma membrane"/>
    <property type="evidence" value="ECO:0007669"/>
    <property type="project" value="UniProtKB-SubCell"/>
</dbReference>
<evidence type="ECO:0000256" key="4">
    <source>
        <dbReference type="ARBA" id="ARBA00022692"/>
    </source>
</evidence>
<dbReference type="GO" id="GO:0055085">
    <property type="term" value="P:transmembrane transport"/>
    <property type="evidence" value="ECO:0007669"/>
    <property type="project" value="InterPro"/>
</dbReference>
<dbReference type="OrthoDB" id="9812701at2"/>
<reference evidence="9 10" key="1">
    <citation type="submission" date="2018-10" db="EMBL/GenBank/DDBJ databases">
        <title>Sequencing the genomes of 1000 actinobacteria strains.</title>
        <authorList>
            <person name="Klenk H.-P."/>
        </authorList>
    </citation>
    <scope>NUCLEOTIDE SEQUENCE [LARGE SCALE GENOMIC DNA]</scope>
    <source>
        <strain evidence="9 10">DSM 17894</strain>
    </source>
</reference>
<dbReference type="SUPFAM" id="SSF161098">
    <property type="entry name" value="MetI-like"/>
    <property type="match status" value="1"/>
</dbReference>
<dbReference type="InterPro" id="IPR035906">
    <property type="entry name" value="MetI-like_sf"/>
</dbReference>
<comment type="similarity">
    <text evidence="7">Belongs to the binding-protein-dependent transport system permease family.</text>
</comment>
<evidence type="ECO:0000256" key="6">
    <source>
        <dbReference type="ARBA" id="ARBA00023136"/>
    </source>
</evidence>
<comment type="caution">
    <text evidence="9">The sequence shown here is derived from an EMBL/GenBank/DDBJ whole genome shotgun (WGS) entry which is preliminary data.</text>
</comment>
<proteinExistence type="inferred from homology"/>
<evidence type="ECO:0000256" key="2">
    <source>
        <dbReference type="ARBA" id="ARBA00022448"/>
    </source>
</evidence>
<evidence type="ECO:0000256" key="7">
    <source>
        <dbReference type="RuleBase" id="RU363032"/>
    </source>
</evidence>
<dbReference type="InterPro" id="IPR050366">
    <property type="entry name" value="BP-dependent_transpt_permease"/>
</dbReference>
<dbReference type="Pfam" id="PF00528">
    <property type="entry name" value="BPD_transp_1"/>
    <property type="match status" value="1"/>
</dbReference>
<evidence type="ECO:0000256" key="1">
    <source>
        <dbReference type="ARBA" id="ARBA00004651"/>
    </source>
</evidence>
<dbReference type="PANTHER" id="PTHR43386">
    <property type="entry name" value="OLIGOPEPTIDE TRANSPORT SYSTEM PERMEASE PROTEIN APPC"/>
    <property type="match status" value="1"/>
</dbReference>
<organism evidence="9 10">
    <name type="scientific">Frondihabitans australicus</name>
    <dbReference type="NCBI Taxonomy" id="386892"/>
    <lineage>
        <taxon>Bacteria</taxon>
        <taxon>Bacillati</taxon>
        <taxon>Actinomycetota</taxon>
        <taxon>Actinomycetes</taxon>
        <taxon>Micrococcales</taxon>
        <taxon>Microbacteriaceae</taxon>
        <taxon>Frondihabitans</taxon>
    </lineage>
</organism>
<keyword evidence="10" id="KW-1185">Reference proteome</keyword>
<keyword evidence="3" id="KW-1003">Cell membrane</keyword>
<keyword evidence="6 7" id="KW-0472">Membrane</keyword>
<feature type="transmembrane region" description="Helical" evidence="7">
    <location>
        <begin position="32"/>
        <end position="51"/>
    </location>
</feature>
<evidence type="ECO:0000313" key="9">
    <source>
        <dbReference type="EMBL" id="RKR73434.1"/>
    </source>
</evidence>
<dbReference type="PROSITE" id="PS50928">
    <property type="entry name" value="ABC_TM1"/>
    <property type="match status" value="1"/>
</dbReference>
<comment type="subcellular location">
    <subcellularLocation>
        <location evidence="1 7">Cell membrane</location>
        <topology evidence="1 7">Multi-pass membrane protein</topology>
    </subcellularLocation>
</comment>
<evidence type="ECO:0000313" key="10">
    <source>
        <dbReference type="Proteomes" id="UP000280008"/>
    </source>
</evidence>
<evidence type="ECO:0000259" key="8">
    <source>
        <dbReference type="PROSITE" id="PS50928"/>
    </source>
</evidence>
<dbReference type="CDD" id="cd06261">
    <property type="entry name" value="TM_PBP2"/>
    <property type="match status" value="1"/>
</dbReference>
<gene>
    <name evidence="9" type="ORF">C8E83_0527</name>
</gene>
<feature type="transmembrane region" description="Helical" evidence="7">
    <location>
        <begin position="94"/>
        <end position="117"/>
    </location>
</feature>
<feature type="transmembrane region" description="Helical" evidence="7">
    <location>
        <begin position="266"/>
        <end position="286"/>
    </location>
</feature>
<dbReference type="Gene3D" id="1.10.3720.10">
    <property type="entry name" value="MetI-like"/>
    <property type="match status" value="1"/>
</dbReference>
<evidence type="ECO:0000256" key="3">
    <source>
        <dbReference type="ARBA" id="ARBA00022475"/>
    </source>
</evidence>
<feature type="transmembrane region" description="Helical" evidence="7">
    <location>
        <begin position="224"/>
        <end position="246"/>
    </location>
</feature>
<sequence>MSSATEIVEKTLPADDLMVPSAPRRMPRISTFLYGLGVVVILFLCAFGNHLSRFPSTKVIADTYVLPGATHWFGTDSTGMDVFSRTVAGFRYDVVIGLGAAVACTLVGMIVGVVAAVAERSNVAGVRVVGGLIVRILDLLQALPAIIIGLVLVAFFGANEVSLILAMVVALSPNQARLVRSEVLRVSGEVFLENAAVSGESGFSRTFRYILPNAAWPALENATLVFASAIGIVAGLGFLGVGLAPPTPEWGSMISTEEQGVLVGKWWPVLFPSVAMLLTTVFMVALNRRIIRHG</sequence>
<dbReference type="AlphaFoldDB" id="A0A495IBR5"/>
<keyword evidence="4 7" id="KW-0812">Transmembrane</keyword>
<feature type="domain" description="ABC transmembrane type-1" evidence="8">
    <location>
        <begin position="90"/>
        <end position="287"/>
    </location>
</feature>